<evidence type="ECO:0000256" key="3">
    <source>
        <dbReference type="ARBA" id="ARBA00013049"/>
    </source>
</evidence>
<evidence type="ECO:0000259" key="7">
    <source>
        <dbReference type="Pfam" id="PF00266"/>
    </source>
</evidence>
<evidence type="ECO:0000256" key="2">
    <source>
        <dbReference type="ARBA" id="ARBA00009236"/>
    </source>
</evidence>
<dbReference type="VEuPathDB" id="FungiDB:SeMB42_g00465"/>
<dbReference type="EC" id="2.6.1.44" evidence="3"/>
<comment type="similarity">
    <text evidence="2">Belongs to the class-V pyridoxal-phosphate-dependent aminotransferase family.</text>
</comment>
<dbReference type="EMBL" id="QEAN01000009">
    <property type="protein sequence ID" value="TPX54061.1"/>
    <property type="molecule type" value="Genomic_DNA"/>
</dbReference>
<dbReference type="PANTHER" id="PTHR21152:SF24">
    <property type="entry name" value="ALANINE--GLYOXYLATE AMINOTRANSFERASE 1"/>
    <property type="match status" value="1"/>
</dbReference>
<comment type="cofactor">
    <cofactor evidence="1">
        <name>pyridoxal 5'-phosphate</name>
        <dbReference type="ChEBI" id="CHEBI:597326"/>
    </cofactor>
</comment>
<dbReference type="GO" id="GO:0019265">
    <property type="term" value="P:glycine biosynthetic process, by transamination of glyoxylate"/>
    <property type="evidence" value="ECO:0007669"/>
    <property type="project" value="TreeGrafter"/>
</dbReference>
<dbReference type="Gene3D" id="3.90.1150.10">
    <property type="entry name" value="Aspartate Aminotransferase, domain 1"/>
    <property type="match status" value="1"/>
</dbReference>
<dbReference type="FunFam" id="3.40.640.10:FF:000027">
    <property type="entry name" value="Serine--pyruvate aminotransferase, mitochondrial"/>
    <property type="match status" value="1"/>
</dbReference>
<organism evidence="8 9">
    <name type="scientific">Synchytrium endobioticum</name>
    <dbReference type="NCBI Taxonomy" id="286115"/>
    <lineage>
        <taxon>Eukaryota</taxon>
        <taxon>Fungi</taxon>
        <taxon>Fungi incertae sedis</taxon>
        <taxon>Chytridiomycota</taxon>
        <taxon>Chytridiomycota incertae sedis</taxon>
        <taxon>Chytridiomycetes</taxon>
        <taxon>Synchytriales</taxon>
        <taxon>Synchytriaceae</taxon>
        <taxon>Synchytrium</taxon>
    </lineage>
</organism>
<dbReference type="Proteomes" id="UP000317494">
    <property type="component" value="Unassembled WGS sequence"/>
</dbReference>
<reference evidence="8 9" key="1">
    <citation type="journal article" date="2019" name="Sci. Rep.">
        <title>Comparative genomics of chytrid fungi reveal insights into the obligate biotrophic and pathogenic lifestyle of Synchytrium endobioticum.</title>
        <authorList>
            <person name="van de Vossenberg B.T.L.H."/>
            <person name="Warris S."/>
            <person name="Nguyen H.D.T."/>
            <person name="van Gent-Pelzer M.P.E."/>
            <person name="Joly D.L."/>
            <person name="van de Geest H.C."/>
            <person name="Bonants P.J.M."/>
            <person name="Smith D.S."/>
            <person name="Levesque C.A."/>
            <person name="van der Lee T.A.J."/>
        </authorList>
    </citation>
    <scope>NUCLEOTIDE SEQUENCE [LARGE SCALE GENOMIC DNA]</scope>
    <source>
        <strain evidence="8 9">MB42</strain>
    </source>
</reference>
<dbReference type="STRING" id="286115.A0A507DRG9"/>
<dbReference type="Gene3D" id="3.40.640.10">
    <property type="entry name" value="Type I PLP-dependent aspartate aminotransferase-like (Major domain)"/>
    <property type="match status" value="1"/>
</dbReference>
<feature type="domain" description="Aminotransferase class V" evidence="7">
    <location>
        <begin position="88"/>
        <end position="399"/>
    </location>
</feature>
<sequence length="446" mass="47848">MLASGRRLIVRSVSRSQVEAVAASRLHSNLHRISLAGSISTTTTTSSNMSHPSEHADRDFKQFPLCMIPGPVELDDAVTTALSSPASSHVGPHFVGVFGKALEDLRVVFQAPSGQPYIIAGSGTLGWEITATNFIEPGESVLVLNTGLFGDRFGDCLKTYGAQVTHLRSLFGAKASLEDIEKALTSVSKPYKMITITHVDTSSGVLSDVESIAKLVHAVSPSTLIVVDGVCSAGGELIRQEVWGVDIVLTGSQKALGASPGLCILMVSPRGIQTMERRQAPPSAYYASLKRWTPIMMSYEARKPQYFGTPPVQLVIALATSLRQLVTAAGGMDERWVKHQTANRHMKKYLKSRGLKMVPVNTDAEANVMSAVYYPDGVSPPAFLSAVLARGVQIAGGLHPDYTTKYFRIGHMNVSAIEPERGHLDKTLEAVDAAMKECGYQAAAAL</sequence>
<name>A0A507DRG9_9FUNG</name>
<evidence type="ECO:0000256" key="1">
    <source>
        <dbReference type="ARBA" id="ARBA00001933"/>
    </source>
</evidence>
<gene>
    <name evidence="8" type="ORF">SeMB42_g00465</name>
</gene>
<keyword evidence="9" id="KW-1185">Reference proteome</keyword>
<dbReference type="GO" id="GO:0008453">
    <property type="term" value="F:alanine-glyoxylate transaminase activity"/>
    <property type="evidence" value="ECO:0007669"/>
    <property type="project" value="UniProtKB-EC"/>
</dbReference>
<evidence type="ECO:0000256" key="5">
    <source>
        <dbReference type="ARBA" id="ARBA00022679"/>
    </source>
</evidence>
<evidence type="ECO:0000256" key="4">
    <source>
        <dbReference type="ARBA" id="ARBA00022576"/>
    </source>
</evidence>
<proteinExistence type="inferred from homology"/>
<dbReference type="AlphaFoldDB" id="A0A507DRG9"/>
<dbReference type="InterPro" id="IPR015421">
    <property type="entry name" value="PyrdxlP-dep_Trfase_major"/>
</dbReference>
<evidence type="ECO:0000313" key="8">
    <source>
        <dbReference type="EMBL" id="TPX54061.1"/>
    </source>
</evidence>
<dbReference type="GO" id="GO:0005777">
    <property type="term" value="C:peroxisome"/>
    <property type="evidence" value="ECO:0007669"/>
    <property type="project" value="TreeGrafter"/>
</dbReference>
<dbReference type="PANTHER" id="PTHR21152">
    <property type="entry name" value="AMINOTRANSFERASE CLASS V"/>
    <property type="match status" value="1"/>
</dbReference>
<comment type="caution">
    <text evidence="8">The sequence shown here is derived from an EMBL/GenBank/DDBJ whole genome shotgun (WGS) entry which is preliminary data.</text>
</comment>
<dbReference type="GO" id="GO:0004760">
    <property type="term" value="F:L-serine-pyruvate transaminase activity"/>
    <property type="evidence" value="ECO:0007669"/>
    <property type="project" value="TreeGrafter"/>
</dbReference>
<protein>
    <recommendedName>
        <fullName evidence="3">alanine--glyoxylate transaminase</fullName>
        <ecNumber evidence="3">2.6.1.44</ecNumber>
    </recommendedName>
</protein>
<dbReference type="InterPro" id="IPR015424">
    <property type="entry name" value="PyrdxlP-dep_Trfase"/>
</dbReference>
<evidence type="ECO:0000256" key="6">
    <source>
        <dbReference type="ARBA" id="ARBA00022898"/>
    </source>
</evidence>
<dbReference type="InterPro" id="IPR000192">
    <property type="entry name" value="Aminotrans_V_dom"/>
</dbReference>
<evidence type="ECO:0000313" key="9">
    <source>
        <dbReference type="Proteomes" id="UP000317494"/>
    </source>
</evidence>
<keyword evidence="4" id="KW-0032">Aminotransferase</keyword>
<keyword evidence="5" id="KW-0808">Transferase</keyword>
<dbReference type="InterPro" id="IPR015422">
    <property type="entry name" value="PyrdxlP-dep_Trfase_small"/>
</dbReference>
<keyword evidence="6" id="KW-0663">Pyridoxal phosphate</keyword>
<dbReference type="SUPFAM" id="SSF53383">
    <property type="entry name" value="PLP-dependent transferases"/>
    <property type="match status" value="1"/>
</dbReference>
<dbReference type="FunFam" id="3.90.1150.10:FF:000049">
    <property type="entry name" value="Alanine-glyoxylate aminotransferase 1"/>
    <property type="match status" value="1"/>
</dbReference>
<accession>A0A507DRG9</accession>
<dbReference type="Pfam" id="PF00266">
    <property type="entry name" value="Aminotran_5"/>
    <property type="match status" value="1"/>
</dbReference>